<evidence type="ECO:0000313" key="2">
    <source>
        <dbReference type="Proteomes" id="UP000027456"/>
    </source>
</evidence>
<sequence>MTDTIPDEYWGFPITHYPLMYTNHAISTRLEAAYTGSRHLYHQIAAPVAINDISKLADPTLGPAAYNELISSVTLKKLKEILELTYYPSDYGKFASPELVAGCITLMSSLKPLPLAYEYGYLCLRVMVIALNACLLKYGSYLDVVIQHMKAVSSKEYLSTFWEGSARLISREFIDGNSGTPLYGVLTSSPRSLWTTPLMDQWDLHTLLYLLHDDKKNLLIALQQADSLGLSGVMFVLRGYVESKQVGMEEHDYKHSFYGPYSRVLYRYRLVVPNFGLEPGVMKYLCNKPPIMCCLEEEETIDVGDSRNLMRAYTLCLESNPSERCAAIVFLFQLVAPLMVPGCEDLIPGVLGATLPVFWNSLSTYSPSIVIESLATFLTMFSNIVEPFRLKGVEQPWVIQLEDQIIINDTVELMLRVTLLSDSSRKHRGKADESKLIDTIVERLTHLMLSAPRQHLIDRCEKLGSFYDWSNYRQIFRPGSPGNPVPDGCQYIMLNYVFKGIFGQQWEAKLASLRIVTGHCYNPRCPAPVDAEFVCPTTGAVYCSSKCLALSWTYAAVPPSVK</sequence>
<evidence type="ECO:0000313" key="1">
    <source>
        <dbReference type="EMBL" id="KEP51257.1"/>
    </source>
</evidence>
<keyword evidence="2" id="KW-1185">Reference proteome</keyword>
<protein>
    <recommendedName>
        <fullName evidence="3">MYND finger protein</fullName>
    </recommendedName>
</protein>
<dbReference type="OrthoDB" id="10273877at2759"/>
<proteinExistence type="predicted"/>
<gene>
    <name evidence="1" type="ORF">V565_064880</name>
</gene>
<dbReference type="AlphaFoldDB" id="A0A074SMK9"/>
<evidence type="ECO:0008006" key="3">
    <source>
        <dbReference type="Google" id="ProtNLM"/>
    </source>
</evidence>
<dbReference type="Proteomes" id="UP000027456">
    <property type="component" value="Unassembled WGS sequence"/>
</dbReference>
<organism evidence="1 2">
    <name type="scientific">Rhizoctonia solani 123E</name>
    <dbReference type="NCBI Taxonomy" id="1423351"/>
    <lineage>
        <taxon>Eukaryota</taxon>
        <taxon>Fungi</taxon>
        <taxon>Dikarya</taxon>
        <taxon>Basidiomycota</taxon>
        <taxon>Agaricomycotina</taxon>
        <taxon>Agaricomycetes</taxon>
        <taxon>Cantharellales</taxon>
        <taxon>Ceratobasidiaceae</taxon>
        <taxon>Rhizoctonia</taxon>
    </lineage>
</organism>
<comment type="caution">
    <text evidence="1">The sequence shown here is derived from an EMBL/GenBank/DDBJ whole genome shotgun (WGS) entry which is preliminary data.</text>
</comment>
<name>A0A074SMK9_9AGAM</name>
<dbReference type="HOGENOM" id="CLU_032504_2_0_1"/>
<reference evidence="1 2" key="1">
    <citation type="submission" date="2013-12" db="EMBL/GenBank/DDBJ databases">
        <authorList>
            <person name="Cubeta M."/>
            <person name="Pakala S."/>
            <person name="Fedorova N."/>
            <person name="Thomas E."/>
            <person name="Dean R."/>
            <person name="Jabaji S."/>
            <person name="Neate S."/>
            <person name="Toda T."/>
            <person name="Tavantzis S."/>
            <person name="Vilgalys R."/>
            <person name="Bharathan N."/>
            <person name="Pakala S."/>
            <person name="Losada L.S."/>
            <person name="Zafar N."/>
            <person name="Nierman W."/>
        </authorList>
    </citation>
    <scope>NUCLEOTIDE SEQUENCE [LARGE SCALE GENOMIC DNA]</scope>
    <source>
        <strain evidence="1 2">123E</strain>
    </source>
</reference>
<accession>A0A074SMK9</accession>
<dbReference type="EMBL" id="AZST01000182">
    <property type="protein sequence ID" value="KEP51257.1"/>
    <property type="molecule type" value="Genomic_DNA"/>
</dbReference>